<reference evidence="3 6" key="1">
    <citation type="submission" date="2021-01" db="EMBL/GenBank/DDBJ databases">
        <title>Sequencing the genomes of 1000 actinobacteria strains.</title>
        <authorList>
            <person name="Klenk H.-P."/>
        </authorList>
    </citation>
    <scope>NUCLEOTIDE SEQUENCE [LARGE SCALE GENOMIC DNA]</scope>
    <source>
        <strain evidence="3 6">DSM 44581</strain>
    </source>
</reference>
<dbReference type="Proteomes" id="UP001195724">
    <property type="component" value="Unassembled WGS sequence"/>
</dbReference>
<evidence type="ECO:0000313" key="6">
    <source>
        <dbReference type="Proteomes" id="UP001195724"/>
    </source>
</evidence>
<evidence type="ECO:0000313" key="3">
    <source>
        <dbReference type="EMBL" id="MBM7812582.1"/>
    </source>
</evidence>
<feature type="transmembrane region" description="Helical" evidence="2">
    <location>
        <begin position="117"/>
        <end position="135"/>
    </location>
</feature>
<keyword evidence="2" id="KW-0812">Transmembrane</keyword>
<dbReference type="AlphaFoldDB" id="A0A8T8HTS1"/>
<feature type="region of interest" description="Disordered" evidence="1">
    <location>
        <begin position="1"/>
        <end position="24"/>
    </location>
</feature>
<dbReference type="EMBL" id="CP072788">
    <property type="protein sequence ID" value="QTR01304.1"/>
    <property type="molecule type" value="Genomic_DNA"/>
</dbReference>
<accession>A0A8T8HTS1</accession>
<keyword evidence="2" id="KW-1133">Transmembrane helix</keyword>
<feature type="transmembrane region" description="Helical" evidence="2">
    <location>
        <begin position="141"/>
        <end position="163"/>
    </location>
</feature>
<dbReference type="EMBL" id="JAFBCL010000001">
    <property type="protein sequence ID" value="MBM7812582.1"/>
    <property type="molecule type" value="Genomic_DNA"/>
</dbReference>
<dbReference type="Proteomes" id="UP000671828">
    <property type="component" value="Chromosome"/>
</dbReference>
<protein>
    <submittedName>
        <fullName evidence="4">Uncharacterized protein</fullName>
    </submittedName>
</protein>
<gene>
    <name evidence="4" type="ORF">J7S33_17730</name>
    <name evidence="3" type="ORF">JOE68_003447</name>
</gene>
<name>A0A8T8HTS1_9PSEU</name>
<organism evidence="4 5">
    <name type="scientific">Saccharothrix algeriensis</name>
    <dbReference type="NCBI Taxonomy" id="173560"/>
    <lineage>
        <taxon>Bacteria</taxon>
        <taxon>Bacillati</taxon>
        <taxon>Actinomycetota</taxon>
        <taxon>Actinomycetes</taxon>
        <taxon>Pseudonocardiales</taxon>
        <taxon>Pseudonocardiaceae</taxon>
        <taxon>Saccharothrix</taxon>
    </lineage>
</organism>
<feature type="transmembrane region" description="Helical" evidence="2">
    <location>
        <begin position="85"/>
        <end position="105"/>
    </location>
</feature>
<keyword evidence="6" id="KW-1185">Reference proteome</keyword>
<evidence type="ECO:0000313" key="5">
    <source>
        <dbReference type="Proteomes" id="UP000671828"/>
    </source>
</evidence>
<evidence type="ECO:0000256" key="2">
    <source>
        <dbReference type="SAM" id="Phobius"/>
    </source>
</evidence>
<proteinExistence type="predicted"/>
<evidence type="ECO:0000313" key="4">
    <source>
        <dbReference type="EMBL" id="QTR01304.1"/>
    </source>
</evidence>
<keyword evidence="2" id="KW-0472">Membrane</keyword>
<sequence>MTQPPFNPFDQPMRPVNLPQPGPQQPVGHLGQMRGVDQLTTTVVRPGVVVGAFALWLVAAAVWPVGTVVRVLAEEGSFAGFGPVMTLFTTGCLAVGGVCGAIAFFRGSHQARVALCVGYFVLGILAVAALVVAARDGDTGPAAWAVIVLRVATPAAAAVLSFLPGSRHYFAGSPG</sequence>
<dbReference type="RefSeq" id="WP_204843338.1">
    <property type="nucleotide sequence ID" value="NZ_JAFBCL010000001.1"/>
</dbReference>
<reference evidence="4" key="2">
    <citation type="submission" date="2021-04" db="EMBL/GenBank/DDBJ databases">
        <title>Saccharothrix algeriensis WGS.</title>
        <authorList>
            <person name="Stuskova K."/>
            <person name="Hakalova E."/>
            <person name="Tebbal A.B."/>
            <person name="Eichmeier A."/>
        </authorList>
    </citation>
    <scope>NUCLEOTIDE SEQUENCE</scope>
    <source>
        <strain evidence="4">NRRL B-24137</strain>
    </source>
</reference>
<feature type="transmembrane region" description="Helical" evidence="2">
    <location>
        <begin position="43"/>
        <end position="65"/>
    </location>
</feature>
<evidence type="ECO:0000256" key="1">
    <source>
        <dbReference type="SAM" id="MobiDB-lite"/>
    </source>
</evidence>